<comment type="catalytic activity">
    <reaction evidence="1">
        <text>S-ubiquitinyl-[E2 ubiquitin-conjugating enzyme]-L-cysteine + [acceptor protein]-L-lysine = [E2 ubiquitin-conjugating enzyme]-L-cysteine + N(6)-ubiquitinyl-[acceptor protein]-L-lysine.</text>
        <dbReference type="EC" id="2.3.2.27"/>
    </reaction>
</comment>
<evidence type="ECO:0000256" key="7">
    <source>
        <dbReference type="ARBA" id="ARBA00022786"/>
    </source>
</evidence>
<comment type="caution">
    <text evidence="12">The sequence shown here is derived from an EMBL/GenBank/DDBJ whole genome shotgun (WGS) entry which is preliminary data.</text>
</comment>
<protein>
    <recommendedName>
        <fullName evidence="3">RING-type E3 ubiquitin transferase</fullName>
        <ecNumber evidence="3">2.3.2.27</ecNumber>
    </recommendedName>
</protein>
<name>A0A8T1XFW6_9BRAS</name>
<keyword evidence="13" id="KW-1185">Reference proteome</keyword>
<feature type="compositionally biased region" description="Polar residues" evidence="10">
    <location>
        <begin position="204"/>
        <end position="213"/>
    </location>
</feature>
<evidence type="ECO:0000256" key="8">
    <source>
        <dbReference type="ARBA" id="ARBA00022833"/>
    </source>
</evidence>
<dbReference type="InterPro" id="IPR045191">
    <property type="entry name" value="MBR1/2-like"/>
</dbReference>
<keyword evidence="5" id="KW-0479">Metal-binding</keyword>
<sequence>MQGERASLGYLSEALNFEHGSSSSNGVIDHWENIHSLGDNDLQDYMIANSESNTSLTNSVYCEQQGLRRFSLGEASSSGTKDEASSHNEQRMETRCFDGRRNEIIDLDPVFAQPSGTNQPVQNVNLNAEYIEIHEDINTYRGRSGFLEANGPGTRVSQPGRSFEETSVGTGSSVEGRRASCKRKALEGSIGQSSSGGYRDFQRGESSSWNPGSTVYRPGNGLNISSSLDNGPRGLVSGTVPNFPVSAIAESSSRNICVRSNPSDHQETVNPATFSAGTVVRRPVPPSQLNLSRVLPADHHSLDLRPGQSFVFSRTPNATAVSIPPVSRTMLPPFQWTEGSLAGGTSNSTAPVERNLHLDETRSRSIPGNTLEIPMFAAPELGNFTRSQSSRNVTNGNLNIASSVSRTGSTTSVPPPPSSNLAWTSYQNSPHYQRRRTERSELVRRSLLSSLAGDATNQRSGDHPTLRSVAPPASSDGLVLQPGGDNSQMHNRAYSRAGPWFDRQGDSVVGIPHSLRALAAASRGRSRLMVSQMQNVLDVMRREGNNNLRLEDVMLLNQSVLFDGATGIHDRYRDMRLDVDNMSYEELLALEERIGDVCTGVNEETISNRLKQRKYKSNTKSPQDTEPCCICQEEYNEGEDMGTLECGHEFHSQCIKEWLKQKNLCPICKTTGLNTAKKRRIG</sequence>
<keyword evidence="6 9" id="KW-0863">Zinc-finger</keyword>
<feature type="compositionally biased region" description="Polar residues" evidence="10">
    <location>
        <begin position="386"/>
        <end position="401"/>
    </location>
</feature>
<feature type="domain" description="RING-type" evidence="11">
    <location>
        <begin position="628"/>
        <end position="669"/>
    </location>
</feature>
<proteinExistence type="predicted"/>
<keyword evidence="4" id="KW-0808">Transferase</keyword>
<dbReference type="PANTHER" id="PTHR22937">
    <property type="entry name" value="E3 UBIQUITIN-PROTEIN LIGASE RNF165"/>
    <property type="match status" value="1"/>
</dbReference>
<evidence type="ECO:0000313" key="13">
    <source>
        <dbReference type="Proteomes" id="UP000694240"/>
    </source>
</evidence>
<evidence type="ECO:0000259" key="11">
    <source>
        <dbReference type="PROSITE" id="PS50089"/>
    </source>
</evidence>
<evidence type="ECO:0000256" key="2">
    <source>
        <dbReference type="ARBA" id="ARBA00004906"/>
    </source>
</evidence>
<evidence type="ECO:0000256" key="4">
    <source>
        <dbReference type="ARBA" id="ARBA00022679"/>
    </source>
</evidence>
<dbReference type="FunFam" id="3.30.40.10:FF:000309">
    <property type="entry name" value="E3 ubiquitin-protein ligase MBR2"/>
    <property type="match status" value="1"/>
</dbReference>
<keyword evidence="7" id="KW-0833">Ubl conjugation pathway</keyword>
<dbReference type="Pfam" id="PF13639">
    <property type="entry name" value="zf-RING_2"/>
    <property type="match status" value="1"/>
</dbReference>
<feature type="region of interest" description="Disordered" evidence="10">
    <location>
        <begin position="72"/>
        <end position="91"/>
    </location>
</feature>
<evidence type="ECO:0000256" key="1">
    <source>
        <dbReference type="ARBA" id="ARBA00000900"/>
    </source>
</evidence>
<dbReference type="PROSITE" id="PS50089">
    <property type="entry name" value="ZF_RING_2"/>
    <property type="match status" value="1"/>
</dbReference>
<accession>A0A8T1XFW6</accession>
<dbReference type="GO" id="GO:0010228">
    <property type="term" value="P:vegetative to reproductive phase transition of meristem"/>
    <property type="evidence" value="ECO:0007669"/>
    <property type="project" value="UniProtKB-ARBA"/>
</dbReference>
<dbReference type="EC" id="2.3.2.27" evidence="3"/>
<reference evidence="12 13" key="1">
    <citation type="submission" date="2020-12" db="EMBL/GenBank/DDBJ databases">
        <title>Concerted genomic and epigenomic changes stabilize Arabidopsis allopolyploids.</title>
        <authorList>
            <person name="Chen Z."/>
        </authorList>
    </citation>
    <scope>NUCLEOTIDE SEQUENCE [LARGE SCALE GENOMIC DNA]</scope>
    <source>
        <strain evidence="12">Allo738</strain>
        <tissue evidence="12">Leaf</tissue>
    </source>
</reference>
<comment type="pathway">
    <text evidence="2">Protein modification; protein ubiquitination.</text>
</comment>
<dbReference type="InterPro" id="IPR001841">
    <property type="entry name" value="Znf_RING"/>
</dbReference>
<dbReference type="EMBL" id="JAEFBK010000013">
    <property type="protein sequence ID" value="KAG7533012.1"/>
    <property type="molecule type" value="Genomic_DNA"/>
</dbReference>
<dbReference type="SMART" id="SM00184">
    <property type="entry name" value="RING"/>
    <property type="match status" value="1"/>
</dbReference>
<evidence type="ECO:0000256" key="6">
    <source>
        <dbReference type="ARBA" id="ARBA00022771"/>
    </source>
</evidence>
<dbReference type="AlphaFoldDB" id="A0A8T1XFW6"/>
<feature type="compositionally biased region" description="Low complexity" evidence="10">
    <location>
        <begin position="402"/>
        <end position="412"/>
    </location>
</feature>
<feature type="region of interest" description="Disordered" evidence="10">
    <location>
        <begin position="151"/>
        <end position="214"/>
    </location>
</feature>
<dbReference type="GO" id="GO:0043161">
    <property type="term" value="P:proteasome-mediated ubiquitin-dependent protein catabolic process"/>
    <property type="evidence" value="ECO:0007669"/>
    <property type="project" value="UniProtKB-ARBA"/>
</dbReference>
<gene>
    <name evidence="12" type="ORF">ISN45_Aa08g006490</name>
</gene>
<evidence type="ECO:0000256" key="10">
    <source>
        <dbReference type="SAM" id="MobiDB-lite"/>
    </source>
</evidence>
<dbReference type="GO" id="GO:0061630">
    <property type="term" value="F:ubiquitin protein ligase activity"/>
    <property type="evidence" value="ECO:0007669"/>
    <property type="project" value="UniProtKB-EC"/>
</dbReference>
<feature type="region of interest" description="Disordered" evidence="10">
    <location>
        <begin position="386"/>
        <end position="487"/>
    </location>
</feature>
<evidence type="ECO:0000313" key="12">
    <source>
        <dbReference type="EMBL" id="KAG7533012.1"/>
    </source>
</evidence>
<dbReference type="PANTHER" id="PTHR22937:SF147">
    <property type="entry name" value="E3 UBIQUITIN-PROTEIN LIGASE RHG1A-RELATED"/>
    <property type="match status" value="1"/>
</dbReference>
<dbReference type="GO" id="GO:0008270">
    <property type="term" value="F:zinc ion binding"/>
    <property type="evidence" value="ECO:0007669"/>
    <property type="project" value="UniProtKB-KW"/>
</dbReference>
<dbReference type="Proteomes" id="UP000694240">
    <property type="component" value="Chromosome 13"/>
</dbReference>
<feature type="compositionally biased region" description="Polar residues" evidence="10">
    <location>
        <begin position="420"/>
        <end position="431"/>
    </location>
</feature>
<keyword evidence="8" id="KW-0862">Zinc</keyword>
<evidence type="ECO:0000256" key="9">
    <source>
        <dbReference type="PROSITE-ProRule" id="PRU00175"/>
    </source>
</evidence>
<feature type="compositionally biased region" description="Polar residues" evidence="10">
    <location>
        <begin position="155"/>
        <end position="173"/>
    </location>
</feature>
<organism evidence="12 13">
    <name type="scientific">Arabidopsis thaliana x Arabidopsis arenosa</name>
    <dbReference type="NCBI Taxonomy" id="1240361"/>
    <lineage>
        <taxon>Eukaryota</taxon>
        <taxon>Viridiplantae</taxon>
        <taxon>Streptophyta</taxon>
        <taxon>Embryophyta</taxon>
        <taxon>Tracheophyta</taxon>
        <taxon>Spermatophyta</taxon>
        <taxon>Magnoliopsida</taxon>
        <taxon>eudicotyledons</taxon>
        <taxon>Gunneridae</taxon>
        <taxon>Pentapetalae</taxon>
        <taxon>rosids</taxon>
        <taxon>malvids</taxon>
        <taxon>Brassicales</taxon>
        <taxon>Brassicaceae</taxon>
        <taxon>Camelineae</taxon>
        <taxon>Arabidopsis</taxon>
    </lineage>
</organism>
<evidence type="ECO:0000256" key="3">
    <source>
        <dbReference type="ARBA" id="ARBA00012483"/>
    </source>
</evidence>
<feature type="compositionally biased region" description="Basic and acidic residues" evidence="10">
    <location>
        <begin position="80"/>
        <end position="91"/>
    </location>
</feature>
<evidence type="ECO:0000256" key="5">
    <source>
        <dbReference type="ARBA" id="ARBA00022723"/>
    </source>
</evidence>